<evidence type="ECO:0000259" key="1">
    <source>
        <dbReference type="PROSITE" id="PS50188"/>
    </source>
</evidence>
<dbReference type="Proteomes" id="UP001177140">
    <property type="component" value="Unassembled WGS sequence"/>
</dbReference>
<dbReference type="Pfam" id="PF00622">
    <property type="entry name" value="SPRY"/>
    <property type="match status" value="1"/>
</dbReference>
<dbReference type="PROSITE" id="PS50188">
    <property type="entry name" value="B302_SPRY"/>
    <property type="match status" value="1"/>
</dbReference>
<accession>A0AA41RT15</accession>
<dbReference type="InterPro" id="IPR001870">
    <property type="entry name" value="B30.2/SPRY"/>
</dbReference>
<sequence length="475" mass="52862">MEKWKKIAIVVLPIVVVLVLLIVLLRRIYSARRCQSFIETSKQTESLQSGITKLHRQYDSTNEYQKRRRTNYYVFRRGGLSVKPLFSWSDYPSLVTEAVEYGWSRFAFTGYMQSYASSTSTARSVLLGLCSSGDYFHGSRESEAEISWEICNGSVDFMQKIKLNSGVNKKGIIGSTPPSVIKTALPLPGPSLGNYSFPQEAYFEITILSMSEADDSDVNIKGSKKGDKGEKTKLMQETEDMSCRSDSLTHITITSSIDSKRFEELRAIGNKEESKEEGVMMSLGLTVGGILPSKLPGSYPGSIGLNSNGSVYLEGTYLMFESHKAKWGAKDKVIGCGFNPDEKKVFFTVDSELVHVIHCKSEEFGSPLFPTLAANVKATVLVNFGQSAFRYEPANAQRTPNPCFIGALGLGNEDSQELFSLGRINSQTYNYNHYNESYNSDNVSLAIEGETDTEDFYDISLDYQNKHTGTYKSEA</sequence>
<dbReference type="AlphaFoldDB" id="A0AA41RT15"/>
<dbReference type="InterPro" id="IPR043136">
    <property type="entry name" value="B30.2/SPRY_sf"/>
</dbReference>
<organism evidence="2 3">
    <name type="scientific">Papaver nudicaule</name>
    <name type="common">Iceland poppy</name>
    <dbReference type="NCBI Taxonomy" id="74823"/>
    <lineage>
        <taxon>Eukaryota</taxon>
        <taxon>Viridiplantae</taxon>
        <taxon>Streptophyta</taxon>
        <taxon>Embryophyta</taxon>
        <taxon>Tracheophyta</taxon>
        <taxon>Spermatophyta</taxon>
        <taxon>Magnoliopsida</taxon>
        <taxon>Ranunculales</taxon>
        <taxon>Papaveraceae</taxon>
        <taxon>Papaveroideae</taxon>
        <taxon>Papaver</taxon>
    </lineage>
</organism>
<dbReference type="Gene3D" id="2.60.120.920">
    <property type="match status" value="1"/>
</dbReference>
<dbReference type="PANTHER" id="PTHR44991:SF1">
    <property type="entry name" value="IMMUNOGLOBULIN SUPERFAMILY MEMBER 5"/>
    <property type="match status" value="1"/>
</dbReference>
<evidence type="ECO:0000313" key="3">
    <source>
        <dbReference type="Proteomes" id="UP001177140"/>
    </source>
</evidence>
<dbReference type="InterPro" id="IPR044736">
    <property type="entry name" value="Gid1/RanBPM/SPLA_SPRY"/>
</dbReference>
<reference evidence="2" key="1">
    <citation type="submission" date="2022-03" db="EMBL/GenBank/DDBJ databases">
        <title>A functionally conserved STORR gene fusion in Papaver species that diverged 16.8 million years ago.</title>
        <authorList>
            <person name="Catania T."/>
        </authorList>
    </citation>
    <scope>NUCLEOTIDE SEQUENCE</scope>
    <source>
        <strain evidence="2">S-191538</strain>
    </source>
</reference>
<evidence type="ECO:0000313" key="2">
    <source>
        <dbReference type="EMBL" id="MCL7023160.1"/>
    </source>
</evidence>
<keyword evidence="3" id="KW-1185">Reference proteome</keyword>
<gene>
    <name evidence="2" type="ORF">MKW94_006387</name>
</gene>
<dbReference type="PANTHER" id="PTHR44991">
    <property type="entry name" value="IMMUNOGLOBULIN SUPERFAMILY MEMBER 5"/>
    <property type="match status" value="1"/>
</dbReference>
<dbReference type="InterPro" id="IPR013320">
    <property type="entry name" value="ConA-like_dom_sf"/>
</dbReference>
<dbReference type="SMART" id="SM00449">
    <property type="entry name" value="SPRY"/>
    <property type="match status" value="1"/>
</dbReference>
<dbReference type="EMBL" id="JAJJMA010019117">
    <property type="protein sequence ID" value="MCL7023160.1"/>
    <property type="molecule type" value="Genomic_DNA"/>
</dbReference>
<comment type="caution">
    <text evidence="2">The sequence shown here is derived from an EMBL/GenBank/DDBJ whole genome shotgun (WGS) entry which is preliminary data.</text>
</comment>
<proteinExistence type="predicted"/>
<dbReference type="InterPro" id="IPR003877">
    <property type="entry name" value="SPRY_dom"/>
</dbReference>
<protein>
    <recommendedName>
        <fullName evidence="1">B30.2/SPRY domain-containing protein</fullName>
    </recommendedName>
</protein>
<feature type="domain" description="B30.2/SPRY" evidence="1">
    <location>
        <begin position="187"/>
        <end position="389"/>
    </location>
</feature>
<name>A0AA41RT15_PAPNU</name>
<dbReference type="SUPFAM" id="SSF49899">
    <property type="entry name" value="Concanavalin A-like lectins/glucanases"/>
    <property type="match status" value="1"/>
</dbReference>
<dbReference type="CDD" id="cd12885">
    <property type="entry name" value="SPRY_RanBP_like"/>
    <property type="match status" value="1"/>
</dbReference>